<comment type="caution">
    <text evidence="2">The sequence shown here is derived from an EMBL/GenBank/DDBJ whole genome shotgun (WGS) entry which is preliminary data.</text>
</comment>
<organism evidence="2 3">
    <name type="scientific">Steinernema hermaphroditum</name>
    <dbReference type="NCBI Taxonomy" id="289476"/>
    <lineage>
        <taxon>Eukaryota</taxon>
        <taxon>Metazoa</taxon>
        <taxon>Ecdysozoa</taxon>
        <taxon>Nematoda</taxon>
        <taxon>Chromadorea</taxon>
        <taxon>Rhabditida</taxon>
        <taxon>Tylenchina</taxon>
        <taxon>Panagrolaimomorpha</taxon>
        <taxon>Strongyloidoidea</taxon>
        <taxon>Steinernematidae</taxon>
        <taxon>Steinernema</taxon>
    </lineage>
</organism>
<gene>
    <name evidence="2" type="ORF">QR680_003627</name>
</gene>
<proteinExistence type="predicted"/>
<evidence type="ECO:0000313" key="3">
    <source>
        <dbReference type="Proteomes" id="UP001175271"/>
    </source>
</evidence>
<evidence type="ECO:0000313" key="2">
    <source>
        <dbReference type="EMBL" id="KAK0407839.1"/>
    </source>
</evidence>
<sequence length="308" mass="35855">MKPNENAACQLNAFLTSAVVLTIAALLSVQFIYKGTSKPCDETVYLDKAHMLHSRHMDNYNYHLREWLLGKDSFKRFTPPSEASNRLFGIIEEHETFLKTFSENDDKDYRNHLALYKVHFAYNQNKTHSKVFEAVKRYMKSINIDRTICLEKFLAAFIECPTNNALSKVQACANRYDRKINELKASLSESFNEEIDDISVELKRHTTPGISSGCLSENFGANDILEQYKKIIVYRTTCCVPPGEYWRSFSTKWIYIIVVCTISWFIIFTFMRPFSEILLRKCQYPSCLMGRRSSYFSTEFSALKWVDI</sequence>
<feature type="transmembrane region" description="Helical" evidence="1">
    <location>
        <begin position="12"/>
        <end position="33"/>
    </location>
</feature>
<name>A0AA39LSN4_9BILA</name>
<dbReference type="AlphaFoldDB" id="A0AA39LSN4"/>
<accession>A0AA39LSN4</accession>
<dbReference type="Proteomes" id="UP001175271">
    <property type="component" value="Unassembled WGS sequence"/>
</dbReference>
<reference evidence="2" key="1">
    <citation type="submission" date="2023-06" db="EMBL/GenBank/DDBJ databases">
        <title>Genomic analysis of the entomopathogenic nematode Steinernema hermaphroditum.</title>
        <authorList>
            <person name="Schwarz E.M."/>
            <person name="Heppert J.K."/>
            <person name="Baniya A."/>
            <person name="Schwartz H.T."/>
            <person name="Tan C.-H."/>
            <person name="Antoshechkin I."/>
            <person name="Sternberg P.W."/>
            <person name="Goodrich-Blair H."/>
            <person name="Dillman A.R."/>
        </authorList>
    </citation>
    <scope>NUCLEOTIDE SEQUENCE</scope>
    <source>
        <strain evidence="2">PS9179</strain>
        <tissue evidence="2">Whole animal</tissue>
    </source>
</reference>
<keyword evidence="1" id="KW-0812">Transmembrane</keyword>
<keyword evidence="1" id="KW-0472">Membrane</keyword>
<dbReference type="EMBL" id="JAUCMV010000003">
    <property type="protein sequence ID" value="KAK0407839.1"/>
    <property type="molecule type" value="Genomic_DNA"/>
</dbReference>
<keyword evidence="1" id="KW-1133">Transmembrane helix</keyword>
<evidence type="ECO:0000256" key="1">
    <source>
        <dbReference type="SAM" id="Phobius"/>
    </source>
</evidence>
<feature type="transmembrane region" description="Helical" evidence="1">
    <location>
        <begin position="253"/>
        <end position="271"/>
    </location>
</feature>
<keyword evidence="3" id="KW-1185">Reference proteome</keyword>
<protein>
    <submittedName>
        <fullName evidence="2">Uncharacterized protein</fullName>
    </submittedName>
</protein>